<comment type="caution">
    <text evidence="2">The sequence shown here is derived from an EMBL/GenBank/DDBJ whole genome shotgun (WGS) entry which is preliminary data.</text>
</comment>
<feature type="compositionally biased region" description="Basic and acidic residues" evidence="1">
    <location>
        <begin position="66"/>
        <end position="75"/>
    </location>
</feature>
<evidence type="ECO:0000256" key="1">
    <source>
        <dbReference type="SAM" id="MobiDB-lite"/>
    </source>
</evidence>
<organism evidence="2 3">
    <name type="scientific">Cirrhinus molitorella</name>
    <name type="common">mud carp</name>
    <dbReference type="NCBI Taxonomy" id="172907"/>
    <lineage>
        <taxon>Eukaryota</taxon>
        <taxon>Metazoa</taxon>
        <taxon>Chordata</taxon>
        <taxon>Craniata</taxon>
        <taxon>Vertebrata</taxon>
        <taxon>Euteleostomi</taxon>
        <taxon>Actinopterygii</taxon>
        <taxon>Neopterygii</taxon>
        <taxon>Teleostei</taxon>
        <taxon>Ostariophysi</taxon>
        <taxon>Cypriniformes</taxon>
        <taxon>Cyprinidae</taxon>
        <taxon>Labeoninae</taxon>
        <taxon>Labeonini</taxon>
        <taxon>Cirrhinus</taxon>
    </lineage>
</organism>
<evidence type="ECO:0000313" key="3">
    <source>
        <dbReference type="Proteomes" id="UP001558613"/>
    </source>
</evidence>
<reference evidence="2 3" key="1">
    <citation type="submission" date="2023-09" db="EMBL/GenBank/DDBJ databases">
        <authorList>
            <person name="Wang M."/>
        </authorList>
    </citation>
    <scope>NUCLEOTIDE SEQUENCE [LARGE SCALE GENOMIC DNA]</scope>
    <source>
        <strain evidence="2">GT-2023</strain>
        <tissue evidence="2">Liver</tissue>
    </source>
</reference>
<feature type="compositionally biased region" description="Basic and acidic residues" evidence="1">
    <location>
        <begin position="37"/>
        <end position="56"/>
    </location>
</feature>
<evidence type="ECO:0000313" key="2">
    <source>
        <dbReference type="EMBL" id="KAL1282555.1"/>
    </source>
</evidence>
<dbReference type="Proteomes" id="UP001558613">
    <property type="component" value="Unassembled WGS sequence"/>
</dbReference>
<feature type="region of interest" description="Disordered" evidence="1">
    <location>
        <begin position="37"/>
        <end position="76"/>
    </location>
</feature>
<proteinExistence type="predicted"/>
<gene>
    <name evidence="2" type="ORF">QQF64_001358</name>
</gene>
<name>A0ABR3NZU1_9TELE</name>
<protein>
    <submittedName>
        <fullName evidence="2">Uncharacterized protein</fullName>
    </submittedName>
</protein>
<dbReference type="EMBL" id="JAYMGO010000001">
    <property type="protein sequence ID" value="KAL1282555.1"/>
    <property type="molecule type" value="Genomic_DNA"/>
</dbReference>
<accession>A0ABR3NZU1</accession>
<keyword evidence="3" id="KW-1185">Reference proteome</keyword>
<sequence>MKTTGWQHTHNTAVNHMFTGALKLPVDVMYQHCDGCTHSHKSADPDTRKPRRENRGKLSGARNLSRPHEEMTSHRRDARHLNCTVYFVD</sequence>